<feature type="domain" description="Reverse transcriptase Ty1/copia-type" evidence="1">
    <location>
        <begin position="43"/>
        <end position="160"/>
    </location>
</feature>
<dbReference type="PANTHER" id="PTHR11439:SF498">
    <property type="entry name" value="DNAK FAMILY PROTEIN"/>
    <property type="match status" value="1"/>
</dbReference>
<gene>
    <name evidence="2" type="ORF">K2173_016875</name>
</gene>
<dbReference type="SUPFAM" id="SSF56672">
    <property type="entry name" value="DNA/RNA polymerases"/>
    <property type="match status" value="1"/>
</dbReference>
<dbReference type="Pfam" id="PF07727">
    <property type="entry name" value="RVT_2"/>
    <property type="match status" value="2"/>
</dbReference>
<dbReference type="InterPro" id="IPR043502">
    <property type="entry name" value="DNA/RNA_pol_sf"/>
</dbReference>
<dbReference type="CDD" id="cd09272">
    <property type="entry name" value="RNase_HI_RT_Ty1"/>
    <property type="match status" value="1"/>
</dbReference>
<evidence type="ECO:0000313" key="3">
    <source>
        <dbReference type="Proteomes" id="UP001159364"/>
    </source>
</evidence>
<name>A0AAV8U8C9_9ROSI</name>
<feature type="domain" description="Reverse transcriptase Ty1/copia-type" evidence="1">
    <location>
        <begin position="3"/>
        <end position="41"/>
    </location>
</feature>
<dbReference type="EMBL" id="JAIWQS010000001">
    <property type="protein sequence ID" value="KAJ8774429.1"/>
    <property type="molecule type" value="Genomic_DNA"/>
</dbReference>
<accession>A0AAV8U8C9</accession>
<dbReference type="AlphaFoldDB" id="A0AAV8U8C9"/>
<dbReference type="InterPro" id="IPR013103">
    <property type="entry name" value="RVT_2"/>
</dbReference>
<proteinExistence type="predicted"/>
<comment type="caution">
    <text evidence="2">The sequence shown here is derived from an EMBL/GenBank/DDBJ whole genome shotgun (WGS) entry which is preliminary data.</text>
</comment>
<dbReference type="Proteomes" id="UP001159364">
    <property type="component" value="Linkage Group LG01"/>
</dbReference>
<evidence type="ECO:0000259" key="1">
    <source>
        <dbReference type="Pfam" id="PF07727"/>
    </source>
</evidence>
<evidence type="ECO:0000313" key="2">
    <source>
        <dbReference type="EMBL" id="KAJ8774429.1"/>
    </source>
</evidence>
<dbReference type="PANTHER" id="PTHR11439">
    <property type="entry name" value="GAG-POL-RELATED RETROTRANSPOSON"/>
    <property type="match status" value="1"/>
</dbReference>
<reference evidence="2 3" key="1">
    <citation type="submission" date="2021-09" db="EMBL/GenBank/DDBJ databases">
        <title>Genomic insights and catalytic innovation underlie evolution of tropane alkaloids biosynthesis.</title>
        <authorList>
            <person name="Wang Y.-J."/>
            <person name="Tian T."/>
            <person name="Huang J.-P."/>
            <person name="Huang S.-X."/>
        </authorList>
    </citation>
    <scope>NUCLEOTIDE SEQUENCE [LARGE SCALE GENOMIC DNA]</scope>
    <source>
        <strain evidence="2">KIB-2018</strain>
        <tissue evidence="2">Leaf</tissue>
    </source>
</reference>
<protein>
    <recommendedName>
        <fullName evidence="1">Reverse transcriptase Ty1/copia-type domain-containing protein</fullName>
    </recommendedName>
</protein>
<keyword evidence="3" id="KW-1185">Reference proteome</keyword>
<organism evidence="2 3">
    <name type="scientific">Erythroxylum novogranatense</name>
    <dbReference type="NCBI Taxonomy" id="1862640"/>
    <lineage>
        <taxon>Eukaryota</taxon>
        <taxon>Viridiplantae</taxon>
        <taxon>Streptophyta</taxon>
        <taxon>Embryophyta</taxon>
        <taxon>Tracheophyta</taxon>
        <taxon>Spermatophyta</taxon>
        <taxon>Magnoliopsida</taxon>
        <taxon>eudicotyledons</taxon>
        <taxon>Gunneridae</taxon>
        <taxon>Pentapetalae</taxon>
        <taxon>rosids</taxon>
        <taxon>fabids</taxon>
        <taxon>Malpighiales</taxon>
        <taxon>Erythroxylaceae</taxon>
        <taxon>Erythroxylum</taxon>
    </lineage>
</organism>
<sequence>MTTVRLLLSMAATNQWHLQQLDVNNAFLHGDLNEEVYMLMSPAIRQWFSKLTSTLLSLGYNQSASDYSLFVHTKDASLTFLLVYVDDVILTGNDLDEIDKVKAFLDTSFKIKDLGVLKYFLGLEVARSTAGIYLYQRKYTLDLLHDFGFVDCKPVKTPLVPKSTYKLRDDDALLPDYIEYRKLVGRLLYLTSTHPDITFAVQQLTFSDSDWAGCPDSRRSVTGFCIFHGDCLVSWKAKKQTTVSRSSSEVEYRALALTTCEVQWLHYLLNDLHHPVTTPTALHCDNNSALHIAANSVLKIGPNRSVRPENR</sequence>